<dbReference type="InterPro" id="IPR000672">
    <property type="entry name" value="THF_DH/CycHdrlase"/>
</dbReference>
<dbReference type="Gene3D" id="3.40.50.720">
    <property type="entry name" value="NAD(P)-binding Rossmann-like Domain"/>
    <property type="match status" value="1"/>
</dbReference>
<gene>
    <name evidence="10" type="ORF">TTHERM_00339820</name>
</gene>
<keyword evidence="3" id="KW-0554">One-carbon metabolism</keyword>
<dbReference type="Proteomes" id="UP000009168">
    <property type="component" value="Unassembled WGS sequence"/>
</dbReference>
<evidence type="ECO:0000256" key="7">
    <source>
        <dbReference type="ARBA" id="ARBA00023268"/>
    </source>
</evidence>
<dbReference type="GeneID" id="7824381"/>
<dbReference type="InParanoid" id="I7M1R4"/>
<keyword evidence="4" id="KW-0378">Hydrolase</keyword>
<dbReference type="HAMAP" id="MF_01576">
    <property type="entry name" value="THF_DHG_CYH"/>
    <property type="match status" value="1"/>
</dbReference>
<dbReference type="PRINTS" id="PR00085">
    <property type="entry name" value="THFDHDRGNASE"/>
</dbReference>
<dbReference type="GO" id="GO:0005829">
    <property type="term" value="C:cytosol"/>
    <property type="evidence" value="ECO:0007669"/>
    <property type="project" value="TreeGrafter"/>
</dbReference>
<sequence>MTSTFACRTLRYSFSTVVFNGNKSAKKILSSLRKEIEWFQKQSDLSRKPGLGIILVGNNPASLSYIKKKLQACEAIGIRHELYHFSEDIQEYDVLSAIDNLNRKDDIDAIMAQLPLPSHIDKNNVINMISSEKDADGLKLNSNNLDPKANILPCTPAACLKILEEHQICLKDKHVVLIGRGRLVGQPLEQLLSKLSPAQITTCVKETGDIKQHILKADVIIAAAGERQLIKGKWIKKGAIVLDVGVNKGIPGIDPTKVVGDVEFEEAKKRASLITPVPGGIGPMTVSMLMYNTVQIWKQRRMQELLELNGQLQTSNFEHDSFGITVSNSFPPESSIYNYLYI</sequence>
<reference evidence="11" key="1">
    <citation type="journal article" date="2006" name="PLoS Biol.">
        <title>Macronuclear genome sequence of the ciliate Tetrahymena thermophila, a model eukaryote.</title>
        <authorList>
            <person name="Eisen J.A."/>
            <person name="Coyne R.S."/>
            <person name="Wu M."/>
            <person name="Wu D."/>
            <person name="Thiagarajan M."/>
            <person name="Wortman J.R."/>
            <person name="Badger J.H."/>
            <person name="Ren Q."/>
            <person name="Amedeo P."/>
            <person name="Jones K.M."/>
            <person name="Tallon L.J."/>
            <person name="Delcher A.L."/>
            <person name="Salzberg S.L."/>
            <person name="Silva J.C."/>
            <person name="Haas B.J."/>
            <person name="Majoros W.H."/>
            <person name="Farzad M."/>
            <person name="Carlton J.M."/>
            <person name="Smith R.K. Jr."/>
            <person name="Garg J."/>
            <person name="Pearlman R.E."/>
            <person name="Karrer K.M."/>
            <person name="Sun L."/>
            <person name="Manning G."/>
            <person name="Elde N.C."/>
            <person name="Turkewitz A.P."/>
            <person name="Asai D.J."/>
            <person name="Wilkes D.E."/>
            <person name="Wang Y."/>
            <person name="Cai H."/>
            <person name="Collins K."/>
            <person name="Stewart B.A."/>
            <person name="Lee S.R."/>
            <person name="Wilamowska K."/>
            <person name="Weinberg Z."/>
            <person name="Ruzzo W.L."/>
            <person name="Wloga D."/>
            <person name="Gaertig J."/>
            <person name="Frankel J."/>
            <person name="Tsao C.-C."/>
            <person name="Gorovsky M.A."/>
            <person name="Keeling P.J."/>
            <person name="Waller R.F."/>
            <person name="Patron N.J."/>
            <person name="Cherry J.M."/>
            <person name="Stover N.A."/>
            <person name="Krieger C.J."/>
            <person name="del Toro C."/>
            <person name="Ryder H.F."/>
            <person name="Williamson S.C."/>
            <person name="Barbeau R.A."/>
            <person name="Hamilton E.P."/>
            <person name="Orias E."/>
        </authorList>
    </citation>
    <scope>NUCLEOTIDE SEQUENCE [LARGE SCALE GENOMIC DNA]</scope>
    <source>
        <strain evidence="11">SB210</strain>
    </source>
</reference>
<dbReference type="GO" id="GO:0004477">
    <property type="term" value="F:methenyltetrahydrofolate cyclohydrolase activity"/>
    <property type="evidence" value="ECO:0007669"/>
    <property type="project" value="TreeGrafter"/>
</dbReference>
<dbReference type="EMBL" id="GG662666">
    <property type="protein sequence ID" value="EAR97401.1"/>
    <property type="molecule type" value="Genomic_DNA"/>
</dbReference>
<dbReference type="SUPFAM" id="SSF51735">
    <property type="entry name" value="NAD(P)-binding Rossmann-fold domains"/>
    <property type="match status" value="1"/>
</dbReference>
<evidence type="ECO:0000313" key="10">
    <source>
        <dbReference type="EMBL" id="EAR97401.1"/>
    </source>
</evidence>
<dbReference type="InterPro" id="IPR020630">
    <property type="entry name" value="THF_DH/CycHdrlase_cat_dom"/>
</dbReference>
<dbReference type="KEGG" id="tet:TTHERM_00339820"/>
<evidence type="ECO:0000256" key="2">
    <source>
        <dbReference type="ARBA" id="ARBA00011738"/>
    </source>
</evidence>
<dbReference type="InterPro" id="IPR020631">
    <property type="entry name" value="THF_DH/CycHdrlase_NAD-bd_dom"/>
</dbReference>
<keyword evidence="6" id="KW-0560">Oxidoreductase</keyword>
<dbReference type="InterPro" id="IPR046346">
    <property type="entry name" value="Aminoacid_DH-like_N_sf"/>
</dbReference>
<dbReference type="Pfam" id="PF00763">
    <property type="entry name" value="THF_DHG_CYH"/>
    <property type="match status" value="1"/>
</dbReference>
<evidence type="ECO:0000256" key="4">
    <source>
        <dbReference type="ARBA" id="ARBA00022801"/>
    </source>
</evidence>
<evidence type="ECO:0000256" key="5">
    <source>
        <dbReference type="ARBA" id="ARBA00022857"/>
    </source>
</evidence>
<dbReference type="FunFam" id="3.40.50.10860:FF:000005">
    <property type="entry name" value="C-1-tetrahydrofolate synthase, cytoplasmic, putative"/>
    <property type="match status" value="1"/>
</dbReference>
<evidence type="ECO:0000256" key="6">
    <source>
        <dbReference type="ARBA" id="ARBA00023002"/>
    </source>
</evidence>
<comment type="subunit">
    <text evidence="2">Homodimer.</text>
</comment>
<evidence type="ECO:0000313" key="11">
    <source>
        <dbReference type="Proteomes" id="UP000009168"/>
    </source>
</evidence>
<evidence type="ECO:0000256" key="3">
    <source>
        <dbReference type="ARBA" id="ARBA00022563"/>
    </source>
</evidence>
<dbReference type="Gene3D" id="3.40.50.10860">
    <property type="entry name" value="Leucine Dehydrogenase, chain A, domain 1"/>
    <property type="match status" value="1"/>
</dbReference>
<dbReference type="PANTHER" id="PTHR48099:SF5">
    <property type="entry name" value="C-1-TETRAHYDROFOLATE SYNTHASE, CYTOPLASMIC"/>
    <property type="match status" value="1"/>
</dbReference>
<dbReference type="AlphaFoldDB" id="I7M1R4"/>
<evidence type="ECO:0000259" key="8">
    <source>
        <dbReference type="Pfam" id="PF00763"/>
    </source>
</evidence>
<protein>
    <submittedName>
        <fullName evidence="10">Methylene-tetrahydrofolate dehydrogenase/cyclohydrolase NADP-binding domain protein</fullName>
    </submittedName>
</protein>
<name>I7M1R4_TETTS</name>
<keyword evidence="5" id="KW-0521">NADP</keyword>
<keyword evidence="7" id="KW-0511">Multifunctional enzyme</keyword>
<dbReference type="PROSITE" id="PS00767">
    <property type="entry name" value="THF_DHG_CYH_2"/>
    <property type="match status" value="1"/>
</dbReference>
<dbReference type="OMA" id="VCHILTK"/>
<dbReference type="eggNOG" id="KOG0089">
    <property type="taxonomic scope" value="Eukaryota"/>
</dbReference>
<organism evidence="10 11">
    <name type="scientific">Tetrahymena thermophila (strain SB210)</name>
    <dbReference type="NCBI Taxonomy" id="312017"/>
    <lineage>
        <taxon>Eukaryota</taxon>
        <taxon>Sar</taxon>
        <taxon>Alveolata</taxon>
        <taxon>Ciliophora</taxon>
        <taxon>Intramacronucleata</taxon>
        <taxon>Oligohymenophorea</taxon>
        <taxon>Hymenostomatida</taxon>
        <taxon>Tetrahymenina</taxon>
        <taxon>Tetrahymenidae</taxon>
        <taxon>Tetrahymena</taxon>
    </lineage>
</organism>
<dbReference type="STRING" id="312017.I7M1R4"/>
<dbReference type="Pfam" id="PF02882">
    <property type="entry name" value="THF_DHG_CYH_C"/>
    <property type="match status" value="1"/>
</dbReference>
<dbReference type="GO" id="GO:0035999">
    <property type="term" value="P:tetrahydrofolate interconversion"/>
    <property type="evidence" value="ECO:0007669"/>
    <property type="project" value="TreeGrafter"/>
</dbReference>
<dbReference type="RefSeq" id="XP_001017646.1">
    <property type="nucleotide sequence ID" value="XM_001017646.3"/>
</dbReference>
<feature type="domain" description="Tetrahydrofolate dehydrogenase/cyclohydrolase NAD(P)-binding" evidence="9">
    <location>
        <begin position="153"/>
        <end position="300"/>
    </location>
</feature>
<dbReference type="InterPro" id="IPR020867">
    <property type="entry name" value="THF_DH/CycHdrlase_CS"/>
</dbReference>
<dbReference type="CDD" id="cd01080">
    <property type="entry name" value="NAD_bind_m-THF_DH_Cyclohyd"/>
    <property type="match status" value="1"/>
</dbReference>
<evidence type="ECO:0000259" key="9">
    <source>
        <dbReference type="Pfam" id="PF02882"/>
    </source>
</evidence>
<dbReference type="SUPFAM" id="SSF53223">
    <property type="entry name" value="Aminoacid dehydrogenase-like, N-terminal domain"/>
    <property type="match status" value="1"/>
</dbReference>
<comment type="pathway">
    <text evidence="1">One-carbon metabolism; tetrahydrofolate interconversion.</text>
</comment>
<dbReference type="HOGENOM" id="CLU_034045_2_0_1"/>
<keyword evidence="11" id="KW-1185">Reference proteome</keyword>
<dbReference type="OrthoDB" id="5126881at2759"/>
<feature type="domain" description="Tetrahydrofolate dehydrogenase/cyclohydrolase catalytic" evidence="8">
    <location>
        <begin position="20"/>
        <end position="136"/>
    </location>
</feature>
<evidence type="ECO:0000256" key="1">
    <source>
        <dbReference type="ARBA" id="ARBA00004777"/>
    </source>
</evidence>
<dbReference type="GO" id="GO:0004488">
    <property type="term" value="F:methylenetetrahydrofolate dehydrogenase (NADP+) activity"/>
    <property type="evidence" value="ECO:0007669"/>
    <property type="project" value="InterPro"/>
</dbReference>
<accession>I7M1R4</accession>
<dbReference type="InterPro" id="IPR036291">
    <property type="entry name" value="NAD(P)-bd_dom_sf"/>
</dbReference>
<dbReference type="PANTHER" id="PTHR48099">
    <property type="entry name" value="C-1-TETRAHYDROFOLATE SYNTHASE, CYTOPLASMIC-RELATED"/>
    <property type="match status" value="1"/>
</dbReference>
<proteinExistence type="inferred from homology"/>